<name>A0A563W1N9_9CYAN</name>
<protein>
    <submittedName>
        <fullName evidence="1">Uncharacterized protein</fullName>
    </submittedName>
</protein>
<dbReference type="Proteomes" id="UP000320055">
    <property type="component" value="Unassembled WGS sequence"/>
</dbReference>
<proteinExistence type="predicted"/>
<dbReference type="AlphaFoldDB" id="A0A563W1N9"/>
<accession>A0A563W1N9</accession>
<sequence>MLKRKINFCVCSQRRECYYLSQNEKTAPEFAGGMWCEE</sequence>
<organism evidence="1 2">
    <name type="scientific">Hyella patelloides LEGE 07179</name>
    <dbReference type="NCBI Taxonomy" id="945734"/>
    <lineage>
        <taxon>Bacteria</taxon>
        <taxon>Bacillati</taxon>
        <taxon>Cyanobacteriota</taxon>
        <taxon>Cyanophyceae</taxon>
        <taxon>Pleurocapsales</taxon>
        <taxon>Hyellaceae</taxon>
        <taxon>Hyella</taxon>
    </lineage>
</organism>
<evidence type="ECO:0000313" key="2">
    <source>
        <dbReference type="Proteomes" id="UP000320055"/>
    </source>
</evidence>
<dbReference type="EMBL" id="CAACVJ010000590">
    <property type="protein sequence ID" value="VEP17619.1"/>
    <property type="molecule type" value="Genomic_DNA"/>
</dbReference>
<gene>
    <name evidence="1" type="ORF">H1P_630016</name>
</gene>
<evidence type="ECO:0000313" key="1">
    <source>
        <dbReference type="EMBL" id="VEP17619.1"/>
    </source>
</evidence>
<reference evidence="1 2" key="1">
    <citation type="submission" date="2019-01" db="EMBL/GenBank/DDBJ databases">
        <authorList>
            <person name="Brito A."/>
        </authorList>
    </citation>
    <scope>NUCLEOTIDE SEQUENCE [LARGE SCALE GENOMIC DNA]</scope>
    <source>
        <strain evidence="1">1</strain>
    </source>
</reference>
<keyword evidence="2" id="KW-1185">Reference proteome</keyword>